<dbReference type="Proteomes" id="UP001202134">
    <property type="component" value="Unassembled WGS sequence"/>
</dbReference>
<accession>A0ABT0KU23</accession>
<evidence type="ECO:0000256" key="2">
    <source>
        <dbReference type="SAM" id="SignalP"/>
    </source>
</evidence>
<organism evidence="3 4">
    <name type="scientific">Shewanella electrodiphila</name>
    <dbReference type="NCBI Taxonomy" id="934143"/>
    <lineage>
        <taxon>Bacteria</taxon>
        <taxon>Pseudomonadati</taxon>
        <taxon>Pseudomonadota</taxon>
        <taxon>Gammaproteobacteria</taxon>
        <taxon>Alteromonadales</taxon>
        <taxon>Shewanellaceae</taxon>
        <taxon>Shewanella</taxon>
    </lineage>
</organism>
<feature type="region of interest" description="Disordered" evidence="1">
    <location>
        <begin position="30"/>
        <end position="49"/>
    </location>
</feature>
<feature type="signal peptide" evidence="2">
    <location>
        <begin position="1"/>
        <end position="22"/>
    </location>
</feature>
<keyword evidence="2" id="KW-0732">Signal</keyword>
<gene>
    <name evidence="3" type="ORF">L2737_18710</name>
</gene>
<keyword evidence="4" id="KW-1185">Reference proteome</keyword>
<feature type="compositionally biased region" description="Low complexity" evidence="1">
    <location>
        <begin position="30"/>
        <end position="44"/>
    </location>
</feature>
<evidence type="ECO:0000256" key="1">
    <source>
        <dbReference type="SAM" id="MobiDB-lite"/>
    </source>
</evidence>
<feature type="compositionally biased region" description="Polar residues" evidence="1">
    <location>
        <begin position="101"/>
        <end position="111"/>
    </location>
</feature>
<comment type="caution">
    <text evidence="3">The sequence shown here is derived from an EMBL/GenBank/DDBJ whole genome shotgun (WGS) entry which is preliminary data.</text>
</comment>
<feature type="region of interest" description="Disordered" evidence="1">
    <location>
        <begin position="87"/>
        <end position="113"/>
    </location>
</feature>
<protein>
    <submittedName>
        <fullName evidence="3">Uncharacterized protein</fullName>
    </submittedName>
</protein>
<name>A0ABT0KU23_9GAMM</name>
<proteinExistence type="predicted"/>
<reference evidence="3 4" key="1">
    <citation type="submission" date="2022-01" db="EMBL/GenBank/DDBJ databases">
        <title>Whole genome-based taxonomy of the Shewanellaceae.</title>
        <authorList>
            <person name="Martin-Rodriguez A.J."/>
        </authorList>
    </citation>
    <scope>NUCLEOTIDE SEQUENCE [LARGE SCALE GENOMIC DNA]</scope>
    <source>
        <strain evidence="3 4">DSM 24955</strain>
    </source>
</reference>
<dbReference type="EMBL" id="JAKIKU010000013">
    <property type="protein sequence ID" value="MCL1047335.1"/>
    <property type="molecule type" value="Genomic_DNA"/>
</dbReference>
<sequence>MTYSKGYLCLIICAFFSSATQASDLSTLTKAKTQTGTQTKTSSTPPKPIPMGMVLDHQGQPISLPPEQGSLNFSSTDMLRDESIAPYNKPQITGKPEPTKLSASSGKTANDPSCRWLGNRIKQLSNQLKHHDQAAYLQTELSHRETEWQCMDCEGEGPSQGQQAECQYRR</sequence>
<dbReference type="RefSeq" id="WP_102526992.1">
    <property type="nucleotide sequence ID" value="NZ_JAKIKU010000013.1"/>
</dbReference>
<feature type="chain" id="PRO_5047253851" evidence="2">
    <location>
        <begin position="23"/>
        <end position="170"/>
    </location>
</feature>
<evidence type="ECO:0000313" key="3">
    <source>
        <dbReference type="EMBL" id="MCL1047335.1"/>
    </source>
</evidence>
<evidence type="ECO:0000313" key="4">
    <source>
        <dbReference type="Proteomes" id="UP001202134"/>
    </source>
</evidence>